<keyword evidence="3" id="KW-1185">Reference proteome</keyword>
<comment type="caution">
    <text evidence="2">The sequence shown here is derived from an EMBL/GenBank/DDBJ whole genome shotgun (WGS) entry which is preliminary data.</text>
</comment>
<dbReference type="Proteomes" id="UP001597357">
    <property type="component" value="Unassembled WGS sequence"/>
</dbReference>
<reference evidence="3" key="1">
    <citation type="journal article" date="2019" name="Int. J. Syst. Evol. Microbiol.">
        <title>The Global Catalogue of Microorganisms (GCM) 10K type strain sequencing project: providing services to taxonomists for standard genome sequencing and annotation.</title>
        <authorList>
            <consortium name="The Broad Institute Genomics Platform"/>
            <consortium name="The Broad Institute Genome Sequencing Center for Infectious Disease"/>
            <person name="Wu L."/>
            <person name="Ma J."/>
        </authorList>
    </citation>
    <scope>NUCLEOTIDE SEQUENCE [LARGE SCALE GENOMIC DNA]</scope>
    <source>
        <strain evidence="3">KCTC 42255</strain>
    </source>
</reference>
<proteinExistence type="predicted"/>
<feature type="repeat" description="TPR" evidence="1">
    <location>
        <begin position="98"/>
        <end position="131"/>
    </location>
</feature>
<feature type="repeat" description="TPR" evidence="1">
    <location>
        <begin position="302"/>
        <end position="335"/>
    </location>
</feature>
<dbReference type="InterPro" id="IPR011990">
    <property type="entry name" value="TPR-like_helical_dom_sf"/>
</dbReference>
<accession>A0ABW5SCB9</accession>
<evidence type="ECO:0000256" key="1">
    <source>
        <dbReference type="PROSITE-ProRule" id="PRU00339"/>
    </source>
</evidence>
<sequence>MFLNHNEEPNFSINRFESMLKTNDILFFDSIEFENIIHHYLDLGKLSLAKKAIRLGLDQHPQSIQLLLFKVEVSIMENKLGDANQILNKLEQIEPSNEEIYIQKANIYSKRDDHKTAIQLLKKALKLSKDSSDIHALLAMEYMFEEDFDNAKLHYMACLKDDPEDYASLHNVIYCFDVLGENKQAIEFLLNYLDKNPYCEVAWHQLGKAYKKEDNLEKALQAFDYALLADEYFMGAYFEKGKVLEKMNRIQEAIKNYQITLELEDPSAYAYLRIGKCYEKLEILDVALHYLQKATTEDPLLDKAWLAITDFFFRQKNYRKALYFIDKAIEIDQENVRYWKLYAKINQKLNFLEEAEKGYKQSIELGNYELETWVSHADVLIEIGETASALSVIKKAAEFYPETEEVIYRLAALYFVNNKGTLGYKYLVKALEVNKEYLPVVYPLFKTIFDRPSIQEIIKSYQ</sequence>
<gene>
    <name evidence="2" type="ORF">ACFSQ0_04475</name>
</gene>
<dbReference type="InterPro" id="IPR019734">
    <property type="entry name" value="TPR_rpt"/>
</dbReference>
<feature type="repeat" description="TPR" evidence="1">
    <location>
        <begin position="234"/>
        <end position="267"/>
    </location>
</feature>
<dbReference type="Pfam" id="PF14559">
    <property type="entry name" value="TPR_19"/>
    <property type="match status" value="2"/>
</dbReference>
<organism evidence="2 3">
    <name type="scientific">Mesonia sediminis</name>
    <dbReference type="NCBI Taxonomy" id="1703946"/>
    <lineage>
        <taxon>Bacteria</taxon>
        <taxon>Pseudomonadati</taxon>
        <taxon>Bacteroidota</taxon>
        <taxon>Flavobacteriia</taxon>
        <taxon>Flavobacteriales</taxon>
        <taxon>Flavobacteriaceae</taxon>
        <taxon>Mesonia</taxon>
    </lineage>
</organism>
<evidence type="ECO:0000313" key="2">
    <source>
        <dbReference type="EMBL" id="MFD2697239.1"/>
    </source>
</evidence>
<evidence type="ECO:0000313" key="3">
    <source>
        <dbReference type="Proteomes" id="UP001597357"/>
    </source>
</evidence>
<name>A0ABW5SCB9_9FLAO</name>
<feature type="repeat" description="TPR" evidence="1">
    <location>
        <begin position="268"/>
        <end position="301"/>
    </location>
</feature>
<keyword evidence="1" id="KW-0802">TPR repeat</keyword>
<feature type="repeat" description="TPR" evidence="1">
    <location>
        <begin position="200"/>
        <end position="233"/>
    </location>
</feature>
<dbReference type="PROSITE" id="PS50005">
    <property type="entry name" value="TPR"/>
    <property type="match status" value="5"/>
</dbReference>
<dbReference type="RefSeq" id="WP_379044729.1">
    <property type="nucleotide sequence ID" value="NZ_JBHULZ010000023.1"/>
</dbReference>
<dbReference type="Pfam" id="PF13181">
    <property type="entry name" value="TPR_8"/>
    <property type="match status" value="1"/>
</dbReference>
<dbReference type="EMBL" id="JBHULZ010000023">
    <property type="protein sequence ID" value="MFD2697239.1"/>
    <property type="molecule type" value="Genomic_DNA"/>
</dbReference>
<dbReference type="PANTHER" id="PTHR12558">
    <property type="entry name" value="CELL DIVISION CYCLE 16,23,27"/>
    <property type="match status" value="1"/>
</dbReference>
<dbReference type="SMART" id="SM00028">
    <property type="entry name" value="TPR"/>
    <property type="match status" value="9"/>
</dbReference>
<dbReference type="SUPFAM" id="SSF48452">
    <property type="entry name" value="TPR-like"/>
    <property type="match status" value="2"/>
</dbReference>
<protein>
    <submittedName>
        <fullName evidence="2">Tetratricopeptide repeat protein</fullName>
    </submittedName>
</protein>
<dbReference type="PANTHER" id="PTHR12558:SF13">
    <property type="entry name" value="CELL DIVISION CYCLE PROTEIN 27 HOMOLOG"/>
    <property type="match status" value="1"/>
</dbReference>
<dbReference type="Gene3D" id="1.25.40.10">
    <property type="entry name" value="Tetratricopeptide repeat domain"/>
    <property type="match status" value="2"/>
</dbReference>